<reference evidence="2 3" key="1">
    <citation type="journal article" date="2016" name="Genome Biol. Evol.">
        <title>Divergent and convergent evolution of fungal pathogenicity.</title>
        <authorList>
            <person name="Shang Y."/>
            <person name="Xiao G."/>
            <person name="Zheng P."/>
            <person name="Cen K."/>
            <person name="Zhan S."/>
            <person name="Wang C."/>
        </authorList>
    </citation>
    <scope>NUCLEOTIDE SEQUENCE [LARGE SCALE GENOMIC DNA]</scope>
    <source>
        <strain evidence="2 3">RCEF 264</strain>
    </source>
</reference>
<evidence type="ECO:0000256" key="1">
    <source>
        <dbReference type="SAM" id="MobiDB-lite"/>
    </source>
</evidence>
<dbReference type="Proteomes" id="UP000076874">
    <property type="component" value="Unassembled WGS sequence"/>
</dbReference>
<keyword evidence="3" id="KW-1185">Reference proteome</keyword>
<comment type="caution">
    <text evidence="2">The sequence shown here is derived from an EMBL/GenBank/DDBJ whole genome shotgun (WGS) entry which is preliminary data.</text>
</comment>
<feature type="compositionally biased region" description="Low complexity" evidence="1">
    <location>
        <begin position="151"/>
        <end position="172"/>
    </location>
</feature>
<proteinExistence type="predicted"/>
<name>A0A168AG07_9HYPO</name>
<accession>A0A168AG07</accession>
<sequence>MAPEPSDGCLSDDGGQKLGAPCSFPSCKTPSFAGAPFCCAHMIGVGVKRKETPNGAAVNNLDGGSKEAKADASVTKVSSPVARKLRNNVLSSTYMRRKTAPKPYVKSQPTSRDANGPLAAADNRPATPPPLSIHGGSSSSPFTPPADYEDNGSNSEINSSSSNTSASSNEGNKNSKNVDDKILNDVFPTPAESPAEFFSDIGERRSEVESRSGGKLPTRSTTGKEGDTVLSPKASDERNGTRTGNEAQGQETRQGRERRVRVHEPHSGFEDWWDRQSRHGTNGGVVTIVSPDEPPDNRVPATTHSSAARDPVRTRRLQDAEWERTHSAAAATATAAARRVVAAGPLLAAARPRFSLDAYIYSQRQSGVDEAETALPPPPPPPGVVVPAKAEMAAAAAAAAEQVAFLSACAPRTSSIPPARCIYAHMDPRVHWVRPRSSAWHAAKNKEIRARGGRKANVGKAAVRMASQRRIQRDGLGVAGNAEVPSPASPTDTRLAVAKLSVWEGDLPSEVQCNDSWMRVLGMFAHDEDQLRQQHANTFQQKQQKGHHH</sequence>
<feature type="compositionally biased region" description="Basic and acidic residues" evidence="1">
    <location>
        <begin position="253"/>
        <end position="277"/>
    </location>
</feature>
<evidence type="ECO:0000313" key="2">
    <source>
        <dbReference type="EMBL" id="OAA68688.1"/>
    </source>
</evidence>
<dbReference type="AlphaFoldDB" id="A0A168AG07"/>
<evidence type="ECO:0000313" key="3">
    <source>
        <dbReference type="Proteomes" id="UP000076874"/>
    </source>
</evidence>
<feature type="region of interest" description="Disordered" evidence="1">
    <location>
        <begin position="49"/>
        <end position="314"/>
    </location>
</feature>
<protein>
    <submittedName>
        <fullName evidence="2">Uncharacterized protein</fullName>
    </submittedName>
</protein>
<gene>
    <name evidence="2" type="ORF">SPI_00883</name>
</gene>
<feature type="compositionally biased region" description="Basic and acidic residues" evidence="1">
    <location>
        <begin position="201"/>
        <end position="212"/>
    </location>
</feature>
<dbReference type="OrthoDB" id="3550599at2759"/>
<dbReference type="EMBL" id="AZHD01000001">
    <property type="protein sequence ID" value="OAA68688.1"/>
    <property type="molecule type" value="Genomic_DNA"/>
</dbReference>
<organism evidence="2 3">
    <name type="scientific">Niveomyces insectorum RCEF 264</name>
    <dbReference type="NCBI Taxonomy" id="1081102"/>
    <lineage>
        <taxon>Eukaryota</taxon>
        <taxon>Fungi</taxon>
        <taxon>Dikarya</taxon>
        <taxon>Ascomycota</taxon>
        <taxon>Pezizomycotina</taxon>
        <taxon>Sordariomycetes</taxon>
        <taxon>Hypocreomycetidae</taxon>
        <taxon>Hypocreales</taxon>
        <taxon>Cordycipitaceae</taxon>
        <taxon>Niveomyces</taxon>
    </lineage>
</organism>
<dbReference type="STRING" id="1081102.A0A168AG07"/>